<reference evidence="1 2" key="1">
    <citation type="submission" date="2019-02" db="EMBL/GenBank/DDBJ databases">
        <title>Genome sequencing of the rare red list fungi Bondarzewia mesenterica.</title>
        <authorList>
            <person name="Buettner E."/>
            <person name="Kellner H."/>
        </authorList>
    </citation>
    <scope>NUCLEOTIDE SEQUENCE [LARGE SCALE GENOMIC DNA]</scope>
    <source>
        <strain evidence="1 2">DSM 108281</strain>
    </source>
</reference>
<sequence>MVSRAQELPLWTISIPIVPPHLNPHYAAMVTNADFPQIAGKRFTYTYGNNWSYEMFFHSPTRCVYRIHSGPLAGRTNFQHAHYQKIRDNIWQCSWLEETGTVVSMVVDFDQRTVTTFGAFARGHWDHPEAARGWKRNPEDLARWKGLAKEGKDQADKHLMVERADMTSLEQGRGDLPEIQEDWPTM</sequence>
<dbReference type="AlphaFoldDB" id="A0A4S4L0T9"/>
<dbReference type="Pfam" id="PF05870">
    <property type="entry name" value="PA_decarbox"/>
    <property type="match status" value="1"/>
</dbReference>
<accession>A0A4S4L0T9</accession>
<comment type="caution">
    <text evidence="1">The sequence shown here is derived from an EMBL/GenBank/DDBJ whole genome shotgun (WGS) entry which is preliminary data.</text>
</comment>
<dbReference type="InterPro" id="IPR012674">
    <property type="entry name" value="Calycin"/>
</dbReference>
<name>A0A4S4L0T9_9AGAM</name>
<evidence type="ECO:0000313" key="1">
    <source>
        <dbReference type="EMBL" id="THH04906.1"/>
    </source>
</evidence>
<proteinExistence type="predicted"/>
<evidence type="ECO:0008006" key="3">
    <source>
        <dbReference type="Google" id="ProtNLM"/>
    </source>
</evidence>
<dbReference type="InterPro" id="IPR008729">
    <property type="entry name" value="PA_de_COase"/>
</dbReference>
<dbReference type="EMBL" id="SGPL01001084">
    <property type="protein sequence ID" value="THH04906.1"/>
    <property type="molecule type" value="Genomic_DNA"/>
</dbReference>
<keyword evidence="2" id="KW-1185">Reference proteome</keyword>
<dbReference type="SUPFAM" id="SSF50814">
    <property type="entry name" value="Lipocalins"/>
    <property type="match status" value="1"/>
</dbReference>
<gene>
    <name evidence="1" type="ORF">EW146_g10048</name>
</gene>
<protein>
    <recommendedName>
        <fullName evidence="3">Phenolic acid decarboxylase</fullName>
    </recommendedName>
</protein>
<dbReference type="PANTHER" id="PTHR40087">
    <property type="entry name" value="PHENOLIC ACID DECARBOXYLASE PADC"/>
    <property type="match status" value="1"/>
</dbReference>
<dbReference type="GO" id="GO:0016831">
    <property type="term" value="F:carboxy-lyase activity"/>
    <property type="evidence" value="ECO:0007669"/>
    <property type="project" value="InterPro"/>
</dbReference>
<dbReference type="OrthoDB" id="4415004at2759"/>
<dbReference type="PANTHER" id="PTHR40087:SF1">
    <property type="entry name" value="PHENOLIC ACID DECARBOXYLASE PADC"/>
    <property type="match status" value="1"/>
</dbReference>
<evidence type="ECO:0000313" key="2">
    <source>
        <dbReference type="Proteomes" id="UP000310158"/>
    </source>
</evidence>
<dbReference type="Gene3D" id="2.40.128.20">
    <property type="match status" value="1"/>
</dbReference>
<dbReference type="Proteomes" id="UP000310158">
    <property type="component" value="Unassembled WGS sequence"/>
</dbReference>
<organism evidence="1 2">
    <name type="scientific">Bondarzewia mesenterica</name>
    <dbReference type="NCBI Taxonomy" id="1095465"/>
    <lineage>
        <taxon>Eukaryota</taxon>
        <taxon>Fungi</taxon>
        <taxon>Dikarya</taxon>
        <taxon>Basidiomycota</taxon>
        <taxon>Agaricomycotina</taxon>
        <taxon>Agaricomycetes</taxon>
        <taxon>Russulales</taxon>
        <taxon>Bondarzewiaceae</taxon>
        <taxon>Bondarzewia</taxon>
    </lineage>
</organism>